<dbReference type="InterPro" id="IPR012337">
    <property type="entry name" value="RNaseH-like_sf"/>
</dbReference>
<dbReference type="InterPro" id="IPR036397">
    <property type="entry name" value="RNaseH_sf"/>
</dbReference>
<feature type="compositionally biased region" description="Polar residues" evidence="1">
    <location>
        <begin position="23"/>
        <end position="37"/>
    </location>
</feature>
<reference evidence="3 4" key="1">
    <citation type="submission" date="2020-08" db="EMBL/GenBank/DDBJ databases">
        <authorList>
            <person name="Newling K."/>
            <person name="Davey J."/>
            <person name="Forrester S."/>
        </authorList>
    </citation>
    <scope>NUCLEOTIDE SEQUENCE [LARGE SCALE GENOMIC DNA]</scope>
    <source>
        <strain evidence="4">Crithidia deanei Carvalho (ATCC PRA-265)</strain>
    </source>
</reference>
<dbReference type="Pfam" id="PF01612">
    <property type="entry name" value="DNA_pol_A_exo1"/>
    <property type="match status" value="1"/>
</dbReference>
<protein>
    <submittedName>
        <fullName evidence="3">3'-5' exonuclease, putative</fullName>
    </submittedName>
</protein>
<gene>
    <name evidence="3" type="ORF">ADEAN_000369800</name>
</gene>
<evidence type="ECO:0000259" key="2">
    <source>
        <dbReference type="SMART" id="SM00474"/>
    </source>
</evidence>
<accession>A0A7G2CBD6</accession>
<dbReference type="EMBL" id="LR877150">
    <property type="protein sequence ID" value="CAD2216237.1"/>
    <property type="molecule type" value="Genomic_DNA"/>
</dbReference>
<name>A0A7G2CBD6_9TRYP</name>
<keyword evidence="4" id="KW-1185">Reference proteome</keyword>
<dbReference type="InterPro" id="IPR002562">
    <property type="entry name" value="3'-5'_exonuclease_dom"/>
</dbReference>
<proteinExistence type="predicted"/>
<dbReference type="PANTHER" id="PTHR46814">
    <property type="entry name" value="EGALITARIAN, ISOFORM B"/>
    <property type="match status" value="1"/>
</dbReference>
<dbReference type="Proteomes" id="UP000515908">
    <property type="component" value="Chromosome 06"/>
</dbReference>
<dbReference type="Gene3D" id="3.30.420.10">
    <property type="entry name" value="Ribonuclease H-like superfamily/Ribonuclease H"/>
    <property type="match status" value="1"/>
</dbReference>
<organism evidence="3 4">
    <name type="scientific">Angomonas deanei</name>
    <dbReference type="NCBI Taxonomy" id="59799"/>
    <lineage>
        <taxon>Eukaryota</taxon>
        <taxon>Discoba</taxon>
        <taxon>Euglenozoa</taxon>
        <taxon>Kinetoplastea</taxon>
        <taxon>Metakinetoplastina</taxon>
        <taxon>Trypanosomatida</taxon>
        <taxon>Trypanosomatidae</taxon>
        <taxon>Strigomonadinae</taxon>
        <taxon>Angomonas</taxon>
    </lineage>
</organism>
<keyword evidence="3" id="KW-0378">Hydrolase</keyword>
<dbReference type="GO" id="GO:0008408">
    <property type="term" value="F:3'-5' exonuclease activity"/>
    <property type="evidence" value="ECO:0007669"/>
    <property type="project" value="InterPro"/>
</dbReference>
<dbReference type="GO" id="GO:0003676">
    <property type="term" value="F:nucleic acid binding"/>
    <property type="evidence" value="ECO:0007669"/>
    <property type="project" value="InterPro"/>
</dbReference>
<dbReference type="VEuPathDB" id="TriTrypDB:ADEAN_000369800"/>
<feature type="region of interest" description="Disordered" evidence="1">
    <location>
        <begin position="1"/>
        <end position="67"/>
    </location>
</feature>
<dbReference type="SMART" id="SM00474">
    <property type="entry name" value="35EXOc"/>
    <property type="match status" value="1"/>
</dbReference>
<evidence type="ECO:0000256" key="1">
    <source>
        <dbReference type="SAM" id="MobiDB-lite"/>
    </source>
</evidence>
<keyword evidence="3" id="KW-0540">Nuclease</keyword>
<dbReference type="AlphaFoldDB" id="A0A7G2CBD6"/>
<keyword evidence="3" id="KW-0269">Exonuclease</keyword>
<sequence length="395" mass="43411">MTKSPTKSAISPVDQSEALPDRSTGSLSGGAPQNTPLGASKVSPGDSPKSLRSHPHGANGHPFTSNVHNYPSGLNHFSIHQAPANSICNSNQNFCGVDHGPQYRDPGHGRYHDAPSRQPYYPPPVNSYNPAYDPLCQYSDYSAVPSRVALVSTLAYLEAMCNDILYDAEQCRFKHERSGAQADGASPAECEHHVVIGLDLEGRDLGRNGSICVITLATEDCVYLIDIVTLGGDALSRESPLTAVLESPYVCKLMYDCRADCGALFYLYNVKLNNVCDLQAASCYNSSNSTYLPSMKDTFRRLGFFTEDELHIKERGRAFFDVRLGGSPDQWYVRPLPPLLVQYCAVDVKYFFLAREKLWNHVTASYAVGEKRINAVCAGDFSSTDNQNALRDFEL</sequence>
<evidence type="ECO:0000313" key="3">
    <source>
        <dbReference type="EMBL" id="CAD2216237.1"/>
    </source>
</evidence>
<dbReference type="PANTHER" id="PTHR46814:SF1">
    <property type="entry name" value="EGALITARIAN, ISOFORM B"/>
    <property type="match status" value="1"/>
</dbReference>
<dbReference type="SUPFAM" id="SSF53098">
    <property type="entry name" value="Ribonuclease H-like"/>
    <property type="match status" value="1"/>
</dbReference>
<dbReference type="GO" id="GO:0006139">
    <property type="term" value="P:nucleobase-containing compound metabolic process"/>
    <property type="evidence" value="ECO:0007669"/>
    <property type="project" value="InterPro"/>
</dbReference>
<evidence type="ECO:0000313" key="4">
    <source>
        <dbReference type="Proteomes" id="UP000515908"/>
    </source>
</evidence>
<feature type="domain" description="3'-5' exonuclease" evidence="2">
    <location>
        <begin position="181"/>
        <end position="363"/>
    </location>
</feature>